<gene>
    <name evidence="1" type="ORF">ELG94_11285</name>
</gene>
<dbReference type="Proteomes" id="UP000291892">
    <property type="component" value="Unassembled WGS sequence"/>
</dbReference>
<evidence type="ECO:0000313" key="1">
    <source>
        <dbReference type="EMBL" id="TBF18861.1"/>
    </source>
</evidence>
<evidence type="ECO:0000313" key="2">
    <source>
        <dbReference type="Proteomes" id="UP000291892"/>
    </source>
</evidence>
<sequence length="93" mass="10886">MQFRFKVTPAIPRFIKHVPVEAMINAQYRKLFQGFTNYTFRFIVQRVFPLLVVAWNRYTPTTICLHVKSSAQKLGDVAQLFNSHILLDRNLSS</sequence>
<dbReference type="AlphaFoldDB" id="A0AAE8U2V3"/>
<comment type="caution">
    <text evidence="1">The sequence shown here is derived from an EMBL/GenBank/DDBJ whole genome shotgun (WGS) entry which is preliminary data.</text>
</comment>
<name>A0AAE8U2V3_9HYPH</name>
<dbReference type="EMBL" id="SIKX01000001">
    <property type="protein sequence ID" value="TBF18861.1"/>
    <property type="molecule type" value="Genomic_DNA"/>
</dbReference>
<protein>
    <submittedName>
        <fullName evidence="1">Uncharacterized protein</fullName>
    </submittedName>
</protein>
<reference evidence="1 2" key="1">
    <citation type="submission" date="2019-02" db="EMBL/GenBank/DDBJ databases">
        <title>The genomic architecture of introgression among sibling species of bacteria.</title>
        <authorList>
            <person name="Cavassim M.I.A."/>
            <person name="Moeskjaer S."/>
            <person name="Moslemi C."/>
            <person name="Fields B."/>
            <person name="Bachmann A."/>
            <person name="Vilhjalmsson B."/>
            <person name="Schierup M.H."/>
            <person name="Young J.P.W."/>
            <person name="Andersen S.U."/>
        </authorList>
    </citation>
    <scope>NUCLEOTIDE SEQUENCE [LARGE SCALE GENOMIC DNA]</scope>
    <source>
        <strain evidence="1 2">SM42</strain>
    </source>
</reference>
<organism evidence="1 2">
    <name type="scientific">Rhizobium ruizarguesonis</name>
    <dbReference type="NCBI Taxonomy" id="2081791"/>
    <lineage>
        <taxon>Bacteria</taxon>
        <taxon>Pseudomonadati</taxon>
        <taxon>Pseudomonadota</taxon>
        <taxon>Alphaproteobacteria</taxon>
        <taxon>Hyphomicrobiales</taxon>
        <taxon>Rhizobiaceae</taxon>
        <taxon>Rhizobium/Agrobacterium group</taxon>
        <taxon>Rhizobium</taxon>
    </lineage>
</organism>
<accession>A0AAE8U2V3</accession>
<proteinExistence type="predicted"/>
<dbReference type="RefSeq" id="WP_130822586.1">
    <property type="nucleotide sequence ID" value="NZ_SIKX01000001.1"/>
</dbReference>